<reference evidence="1 2" key="1">
    <citation type="journal article" date="2022" name="Genome Biol. Evol.">
        <title>The Spruce Budworm Genome: Reconstructing the Evolutionary History of Antifreeze Proteins.</title>
        <authorList>
            <person name="Beliveau C."/>
            <person name="Gagne P."/>
            <person name="Picq S."/>
            <person name="Vernygora O."/>
            <person name="Keeling C.I."/>
            <person name="Pinkney K."/>
            <person name="Doucet D."/>
            <person name="Wen F."/>
            <person name="Johnston J.S."/>
            <person name="Maaroufi H."/>
            <person name="Boyle B."/>
            <person name="Laroche J."/>
            <person name="Dewar K."/>
            <person name="Juretic N."/>
            <person name="Blackburn G."/>
            <person name="Nisole A."/>
            <person name="Brunet B."/>
            <person name="Brandao M."/>
            <person name="Lumley L."/>
            <person name="Duan J."/>
            <person name="Quan G."/>
            <person name="Lucarotti C.J."/>
            <person name="Roe A.D."/>
            <person name="Sperling F.A.H."/>
            <person name="Levesque R.C."/>
            <person name="Cusson M."/>
        </authorList>
    </citation>
    <scope>NUCLEOTIDE SEQUENCE [LARGE SCALE GENOMIC DNA]</scope>
    <source>
        <strain evidence="1">Glfc:IPQL:Cfum</strain>
    </source>
</reference>
<dbReference type="Proteomes" id="UP001064048">
    <property type="component" value="Chromosome 11"/>
</dbReference>
<evidence type="ECO:0000313" key="2">
    <source>
        <dbReference type="Proteomes" id="UP001064048"/>
    </source>
</evidence>
<gene>
    <name evidence="1" type="ORF">MSG28_006924</name>
</gene>
<proteinExistence type="predicted"/>
<dbReference type="EMBL" id="CM046111">
    <property type="protein sequence ID" value="KAI8425056.1"/>
    <property type="molecule type" value="Genomic_DNA"/>
</dbReference>
<name>A0ACC0JM09_CHOFU</name>
<protein>
    <submittedName>
        <fullName evidence="1">Uncharacterized protein</fullName>
    </submittedName>
</protein>
<evidence type="ECO:0000313" key="1">
    <source>
        <dbReference type="EMBL" id="KAI8425056.1"/>
    </source>
</evidence>
<accession>A0ACC0JM09</accession>
<organism evidence="1 2">
    <name type="scientific">Choristoneura fumiferana</name>
    <name type="common">Spruce budworm moth</name>
    <name type="synonym">Archips fumiferana</name>
    <dbReference type="NCBI Taxonomy" id="7141"/>
    <lineage>
        <taxon>Eukaryota</taxon>
        <taxon>Metazoa</taxon>
        <taxon>Ecdysozoa</taxon>
        <taxon>Arthropoda</taxon>
        <taxon>Hexapoda</taxon>
        <taxon>Insecta</taxon>
        <taxon>Pterygota</taxon>
        <taxon>Neoptera</taxon>
        <taxon>Endopterygota</taxon>
        <taxon>Lepidoptera</taxon>
        <taxon>Glossata</taxon>
        <taxon>Ditrysia</taxon>
        <taxon>Tortricoidea</taxon>
        <taxon>Tortricidae</taxon>
        <taxon>Tortricinae</taxon>
        <taxon>Choristoneura</taxon>
    </lineage>
</organism>
<keyword evidence="2" id="KW-1185">Reference proteome</keyword>
<comment type="caution">
    <text evidence="1">The sequence shown here is derived from an EMBL/GenBank/DDBJ whole genome shotgun (WGS) entry which is preliminary data.</text>
</comment>
<sequence length="482" mass="53818">MASKRGRQNATATIAHMAQQLSKTIEKHHSDCELQQLSRYEKVRPRHCAGTSYCVPLAHHGNSTYLVVVAAALAVAVAFQRYTPATPVLSQGRDRFRRGLTMSTASAKASAYHAYRTRNKRTLWKEISRNVYPLFSLLIIEITYSPLLTNNYILDEALSLESIHLSARLRWLGHVERMGEDRAAKRAYLGQPTGRRPIGRPRYRWLDEVRKDLCDMQVADWRLVVQDRNNWRSLVSEAKIHFGSLSRRSNTIPQSEMFSQDVLDGSKRPLNVTVSSTCGDNEPVMFRTGTLIVFVSRPIPKSVRQPLGPPSLSGSAVDQSERVHLIRAHKCITSQNICTRTYSKANERSYAENGSNVNEVEERLEVSRVVEAKVMVGDYGALGAVTPHCHQQVPTGSPHPLLHACAVALQSPIRGKMKLHTLQIIIQVVGGHHIEQSDVFSEVGASARASRSGPRVAYFTYALYIGLHSLLLARAEAPTSDW</sequence>